<evidence type="ECO:0000313" key="2">
    <source>
        <dbReference type="EMBL" id="GDY79579.1"/>
    </source>
</evidence>
<name>A0A4D4MBQ0_STRAX</name>
<reference evidence="1 4" key="2">
    <citation type="submission" date="2019-04" db="EMBL/GenBank/DDBJ databases">
        <title>Draft genome sequences of Streptomyces avermitilis NBRC 14893.</title>
        <authorList>
            <person name="Komaki H."/>
            <person name="Tamura T."/>
            <person name="Hosoyama A."/>
        </authorList>
    </citation>
    <scope>NUCLEOTIDE SEQUENCE [LARGE SCALE GENOMIC DNA]</scope>
    <source>
        <strain evidence="1 4">NBRC 14893</strain>
    </source>
</reference>
<proteinExistence type="predicted"/>
<comment type="caution">
    <text evidence="1">The sequence shown here is derived from an EMBL/GenBank/DDBJ whole genome shotgun (WGS) entry which is preliminary data.</text>
</comment>
<protein>
    <submittedName>
        <fullName evidence="1">Uncharacterized protein</fullName>
    </submittedName>
</protein>
<evidence type="ECO:0000313" key="1">
    <source>
        <dbReference type="EMBL" id="GDY69328.1"/>
    </source>
</evidence>
<dbReference type="Proteomes" id="UP000299211">
    <property type="component" value="Unassembled WGS sequence"/>
</dbReference>
<gene>
    <name evidence="1" type="ORF">SAV14893_087210</name>
    <name evidence="2" type="ORF">SAV31267_090640</name>
</gene>
<dbReference type="EMBL" id="BJHY01000002">
    <property type="protein sequence ID" value="GDY79579.1"/>
    <property type="molecule type" value="Genomic_DNA"/>
</dbReference>
<reference evidence="2 3" key="1">
    <citation type="submission" date="2019-04" db="EMBL/GenBank/DDBJ databases">
        <title>Draft genome sequences of Streptomyces avermitilis ATCC 31267.</title>
        <authorList>
            <person name="Komaki H."/>
            <person name="Tamura T."/>
            <person name="Hosoyama A."/>
        </authorList>
    </citation>
    <scope>NUCLEOTIDE SEQUENCE [LARGE SCALE GENOMIC DNA]</scope>
    <source>
        <strain evidence="2 3">ATCC 31267</strain>
    </source>
</reference>
<evidence type="ECO:0000313" key="4">
    <source>
        <dbReference type="Proteomes" id="UP000302139"/>
    </source>
</evidence>
<evidence type="ECO:0000313" key="3">
    <source>
        <dbReference type="Proteomes" id="UP000299211"/>
    </source>
</evidence>
<organism evidence="1 4">
    <name type="scientific">Streptomyces avermitilis</name>
    <dbReference type="NCBI Taxonomy" id="33903"/>
    <lineage>
        <taxon>Bacteria</taxon>
        <taxon>Bacillati</taxon>
        <taxon>Actinomycetota</taxon>
        <taxon>Actinomycetes</taxon>
        <taxon>Kitasatosporales</taxon>
        <taxon>Streptomycetaceae</taxon>
        <taxon>Streptomyces</taxon>
    </lineage>
</organism>
<accession>A0A4D4MBQ0</accession>
<sequence>MFNQRHRCEDFCLPGDILSHETLHQDPQVNADEEGHQRLVSSDGSWTYFTADCAWIGSDLRGRMLRSQALRRVRRSAAVRRMSLAARRQEKRLNAIPFVSEVTPLCTPSILRVCPSTCLT</sequence>
<dbReference type="AlphaFoldDB" id="A0A4D4MBQ0"/>
<dbReference type="EMBL" id="BJHX01000002">
    <property type="protein sequence ID" value="GDY69328.1"/>
    <property type="molecule type" value="Genomic_DNA"/>
</dbReference>
<dbReference type="Proteomes" id="UP000302139">
    <property type="component" value="Unassembled WGS sequence"/>
</dbReference>